<reference evidence="2" key="1">
    <citation type="submission" date="2023-07" db="EMBL/GenBank/DDBJ databases">
        <authorList>
            <person name="Kim M.K."/>
        </authorList>
    </citation>
    <scope>NUCLEOTIDE SEQUENCE</scope>
    <source>
        <strain evidence="2">M29</strain>
    </source>
</reference>
<evidence type="ECO:0000313" key="2">
    <source>
        <dbReference type="EMBL" id="MDO7849466.1"/>
    </source>
</evidence>
<organism evidence="2 3">
    <name type="scientific">Hymenobacter mellowenesis</name>
    <dbReference type="NCBI Taxonomy" id="3063995"/>
    <lineage>
        <taxon>Bacteria</taxon>
        <taxon>Pseudomonadati</taxon>
        <taxon>Bacteroidota</taxon>
        <taxon>Cytophagia</taxon>
        <taxon>Cytophagales</taxon>
        <taxon>Hymenobacteraceae</taxon>
        <taxon>Hymenobacter</taxon>
    </lineage>
</organism>
<accession>A0ABT9AHZ8</accession>
<keyword evidence="1" id="KW-0732">Signal</keyword>
<feature type="signal peptide" evidence="1">
    <location>
        <begin position="1"/>
        <end position="19"/>
    </location>
</feature>
<dbReference type="EMBL" id="JAUQSX010000017">
    <property type="protein sequence ID" value="MDO7849466.1"/>
    <property type="molecule type" value="Genomic_DNA"/>
</dbReference>
<evidence type="ECO:0000256" key="1">
    <source>
        <dbReference type="SAM" id="SignalP"/>
    </source>
</evidence>
<dbReference type="RefSeq" id="WP_305014135.1">
    <property type="nucleotide sequence ID" value="NZ_JAUQSX010000017.1"/>
</dbReference>
<proteinExistence type="predicted"/>
<dbReference type="Proteomes" id="UP001167796">
    <property type="component" value="Unassembled WGS sequence"/>
</dbReference>
<sequence length="250" mass="27541">MRPLPILMLVLLGSQAALGQDYRTPASGGPPTKVVPIDVAKYMANARSNQPAPPSTQNLVSPFVPSDYLFVGWTQGLLQPYGNGAPQRAWLKYNAFSHQLISRAYVRETEVVKVVDMDLLREFTIGDSLLGLRLTYRRYLNARVLKASLRSAFYEVHYDAGKTALLCQRSHTRGLPQAGAGGFSGSKDILSYFLKTPDNRIVPVNLRPAEVLAALGAPHATAATTYAQQQQLDLHRENDVVRLLAYCDTL</sequence>
<name>A0ABT9AHZ8_9BACT</name>
<protein>
    <submittedName>
        <fullName evidence="2">Uncharacterized protein</fullName>
    </submittedName>
</protein>
<comment type="caution">
    <text evidence="2">The sequence shown here is derived from an EMBL/GenBank/DDBJ whole genome shotgun (WGS) entry which is preliminary data.</text>
</comment>
<gene>
    <name evidence="2" type="ORF">Q5H92_24085</name>
</gene>
<evidence type="ECO:0000313" key="3">
    <source>
        <dbReference type="Proteomes" id="UP001167796"/>
    </source>
</evidence>
<feature type="chain" id="PRO_5047296358" evidence="1">
    <location>
        <begin position="20"/>
        <end position="250"/>
    </location>
</feature>
<keyword evidence="3" id="KW-1185">Reference proteome</keyword>